<dbReference type="EC" id="2.7.7.49" evidence="1"/>
<dbReference type="PROSITE" id="PS50994">
    <property type="entry name" value="INTEGRASE"/>
    <property type="match status" value="1"/>
</dbReference>
<reference evidence="5" key="1">
    <citation type="submission" date="2017-02" db="UniProtKB">
        <authorList>
            <consortium name="WormBaseParasite"/>
        </authorList>
    </citation>
    <scope>IDENTIFICATION</scope>
</reference>
<dbReference type="WBParaSite" id="SPAL_0000459700.1">
    <property type="protein sequence ID" value="SPAL_0000459700.1"/>
    <property type="gene ID" value="SPAL_0000459700"/>
</dbReference>
<keyword evidence="4" id="KW-1185">Reference proteome</keyword>
<feature type="compositionally biased region" description="Basic and acidic residues" evidence="2">
    <location>
        <begin position="1"/>
        <end position="17"/>
    </location>
</feature>
<name>A0A0N5BF28_STREA</name>
<protein>
    <recommendedName>
        <fullName evidence="1">RNA-directed DNA polymerase</fullName>
        <ecNumber evidence="1">2.7.7.49</ecNumber>
    </recommendedName>
</protein>
<dbReference type="Gene3D" id="1.10.340.70">
    <property type="match status" value="1"/>
</dbReference>
<evidence type="ECO:0000256" key="2">
    <source>
        <dbReference type="SAM" id="MobiDB-lite"/>
    </source>
</evidence>
<proteinExistence type="predicted"/>
<dbReference type="GO" id="GO:0003676">
    <property type="term" value="F:nucleic acid binding"/>
    <property type="evidence" value="ECO:0007669"/>
    <property type="project" value="InterPro"/>
</dbReference>
<dbReference type="InterPro" id="IPR012337">
    <property type="entry name" value="RNaseH-like_sf"/>
</dbReference>
<dbReference type="InterPro" id="IPR050951">
    <property type="entry name" value="Retrovirus_Pol_polyprotein"/>
</dbReference>
<evidence type="ECO:0000256" key="1">
    <source>
        <dbReference type="ARBA" id="ARBA00012493"/>
    </source>
</evidence>
<dbReference type="AlphaFoldDB" id="A0A0N5BF28"/>
<dbReference type="Gene3D" id="3.30.420.10">
    <property type="entry name" value="Ribonuclease H-like superfamily/Ribonuclease H"/>
    <property type="match status" value="1"/>
</dbReference>
<dbReference type="SUPFAM" id="SSF53098">
    <property type="entry name" value="Ribonuclease H-like"/>
    <property type="match status" value="1"/>
</dbReference>
<dbReference type="PANTHER" id="PTHR37984">
    <property type="entry name" value="PROTEIN CBG26694"/>
    <property type="match status" value="1"/>
</dbReference>
<feature type="domain" description="Integrase catalytic" evidence="3">
    <location>
        <begin position="174"/>
        <end position="333"/>
    </location>
</feature>
<feature type="region of interest" description="Disordered" evidence="2">
    <location>
        <begin position="1"/>
        <end position="21"/>
    </location>
</feature>
<sequence>MKDDAKQSINDALKDNEDINTPQIANEHSFLSNKDHSSCINNTTLFHTILPNNFNIRDKQQLDLEIIAAMKSKIYDNKPIQVINGIVHVQVPSKEGGNDLLPIIPSDPETCQLVFNICHTQSGHFGLEKSLEFLKTYGYLKKSRKIFEQFYKECITCAEVNSPLQKHCEMKTVQYSRPFENLAVDICGPIQPASQRGNKFIIIFIDSMTRFTMAYPIKKYDYEHVIECLQDLVFTHGAPVSIRCDNAPNFKSHSWKDALDVVNINLQHSTEYHSRGNSLAERALRNLQDGLKKLIKEDVLNWDKYVKPLCYFYNINICKSTNTSPYFLHYLRQPYTDLNKLLQTDVKYKVDINRPLSEIVQYAKKAYETANAVILRSSEARKALVNPKYILEQSHFKEGDKVYAKLPDFSRGRKLAKKWKGPYTIEKMEDAVAFITLDNSPKKKIRKLHIDKLKKFRSNKEE</sequence>
<dbReference type="GO" id="GO:0003964">
    <property type="term" value="F:RNA-directed DNA polymerase activity"/>
    <property type="evidence" value="ECO:0007669"/>
    <property type="project" value="UniProtKB-EC"/>
</dbReference>
<organism evidence="4 5">
    <name type="scientific">Strongyloides papillosus</name>
    <name type="common">Intestinal threadworm</name>
    <dbReference type="NCBI Taxonomy" id="174720"/>
    <lineage>
        <taxon>Eukaryota</taxon>
        <taxon>Metazoa</taxon>
        <taxon>Ecdysozoa</taxon>
        <taxon>Nematoda</taxon>
        <taxon>Chromadorea</taxon>
        <taxon>Rhabditida</taxon>
        <taxon>Tylenchina</taxon>
        <taxon>Panagrolaimomorpha</taxon>
        <taxon>Strongyloidoidea</taxon>
        <taxon>Strongyloididae</taxon>
        <taxon>Strongyloides</taxon>
    </lineage>
</organism>
<dbReference type="GO" id="GO:0015074">
    <property type="term" value="P:DNA integration"/>
    <property type="evidence" value="ECO:0007669"/>
    <property type="project" value="InterPro"/>
</dbReference>
<evidence type="ECO:0000313" key="5">
    <source>
        <dbReference type="WBParaSite" id="SPAL_0000459700.1"/>
    </source>
</evidence>
<dbReference type="InterPro" id="IPR001584">
    <property type="entry name" value="Integrase_cat-core"/>
</dbReference>
<dbReference type="STRING" id="174720.A0A0N5BF28"/>
<accession>A0A0N5BF28</accession>
<dbReference type="Proteomes" id="UP000046392">
    <property type="component" value="Unplaced"/>
</dbReference>
<dbReference type="Pfam" id="PF17921">
    <property type="entry name" value="Integrase_H2C2"/>
    <property type="match status" value="1"/>
</dbReference>
<evidence type="ECO:0000313" key="4">
    <source>
        <dbReference type="Proteomes" id="UP000046392"/>
    </source>
</evidence>
<dbReference type="PANTHER" id="PTHR37984:SF5">
    <property type="entry name" value="PROTEIN NYNRIN-LIKE"/>
    <property type="match status" value="1"/>
</dbReference>
<evidence type="ECO:0000259" key="3">
    <source>
        <dbReference type="PROSITE" id="PS50994"/>
    </source>
</evidence>
<dbReference type="Pfam" id="PF00665">
    <property type="entry name" value="rve"/>
    <property type="match status" value="1"/>
</dbReference>
<dbReference type="InterPro" id="IPR041588">
    <property type="entry name" value="Integrase_H2C2"/>
</dbReference>
<dbReference type="InterPro" id="IPR036397">
    <property type="entry name" value="RNaseH_sf"/>
</dbReference>